<comment type="caution">
    <text evidence="3">The sequence shown here is derived from an EMBL/GenBank/DDBJ whole genome shotgun (WGS) entry which is preliminary data.</text>
</comment>
<evidence type="ECO:0000259" key="1">
    <source>
        <dbReference type="Pfam" id="PF14040"/>
    </source>
</evidence>
<sequence length="120" mass="13392">MNGQAARTADYSRRWFETAKFRPNACVGRPRGDVCDEFPFWSTNQAVDLTGMVASLKPVPAAEAVPQRDDINQFYRERKVKDTDRFIVLPVKPWVEANAPSFGFRVTPTGASVCMAPAKP</sequence>
<dbReference type="Proteomes" id="UP001501427">
    <property type="component" value="Unassembled WGS sequence"/>
</dbReference>
<reference evidence="2" key="3">
    <citation type="submission" date="2023-12" db="EMBL/GenBank/DDBJ databases">
        <authorList>
            <person name="Sun Q."/>
            <person name="Inoue M."/>
        </authorList>
    </citation>
    <scope>NUCLEOTIDE SEQUENCE</scope>
    <source>
        <strain evidence="2">JCM 10667</strain>
    </source>
</reference>
<feature type="domain" description="Deoxyribonuclease NucA/NucB" evidence="1">
    <location>
        <begin position="28"/>
        <end position="88"/>
    </location>
</feature>
<dbReference type="Proteomes" id="UP000549343">
    <property type="component" value="Unassembled WGS sequence"/>
</dbReference>
<reference evidence="3 4" key="2">
    <citation type="submission" date="2020-08" db="EMBL/GenBank/DDBJ databases">
        <title>Sequencing the genomes of 1000 actinobacteria strains.</title>
        <authorList>
            <person name="Klenk H.-P."/>
        </authorList>
    </citation>
    <scope>NUCLEOTIDE SEQUENCE [LARGE SCALE GENOMIC DNA]</scope>
    <source>
        <strain evidence="3 4">DSM 44772</strain>
    </source>
</reference>
<protein>
    <recommendedName>
        <fullName evidence="1">Deoxyribonuclease NucA/NucB domain-containing protein</fullName>
    </recommendedName>
</protein>
<dbReference type="AlphaFoldDB" id="A0A7W7ID22"/>
<dbReference type="EMBL" id="BAAAHD010000025">
    <property type="protein sequence ID" value="GAA0566415.1"/>
    <property type="molecule type" value="Genomic_DNA"/>
</dbReference>
<organism evidence="3 4">
    <name type="scientific">Actinomadura livida</name>
    <dbReference type="NCBI Taxonomy" id="79909"/>
    <lineage>
        <taxon>Bacteria</taxon>
        <taxon>Bacillati</taxon>
        <taxon>Actinomycetota</taxon>
        <taxon>Actinomycetes</taxon>
        <taxon>Streptosporangiales</taxon>
        <taxon>Thermomonosporaceae</taxon>
        <taxon>Actinomadura</taxon>
    </lineage>
</organism>
<evidence type="ECO:0000313" key="3">
    <source>
        <dbReference type="EMBL" id="MBB4774849.1"/>
    </source>
</evidence>
<dbReference type="Pfam" id="PF14040">
    <property type="entry name" value="DNase_NucA_NucB"/>
    <property type="match status" value="1"/>
</dbReference>
<evidence type="ECO:0000313" key="5">
    <source>
        <dbReference type="Proteomes" id="UP001501427"/>
    </source>
</evidence>
<reference evidence="2 5" key="1">
    <citation type="journal article" date="2019" name="Int. J. Syst. Evol. Microbiol.">
        <title>The Global Catalogue of Microorganisms (GCM) 10K type strain sequencing project: providing services to taxonomists for standard genome sequencing and annotation.</title>
        <authorList>
            <consortium name="The Broad Institute Genomics Platform"/>
            <consortium name="The Broad Institute Genome Sequencing Center for Infectious Disease"/>
            <person name="Wu L."/>
            <person name="Ma J."/>
        </authorList>
    </citation>
    <scope>NUCLEOTIDE SEQUENCE [LARGE SCALE GENOMIC DNA]</scope>
    <source>
        <strain evidence="2 5">JCM 10667</strain>
    </source>
</reference>
<dbReference type="EMBL" id="JACHMV010000001">
    <property type="protein sequence ID" value="MBB4774849.1"/>
    <property type="molecule type" value="Genomic_DNA"/>
</dbReference>
<keyword evidence="5" id="KW-1185">Reference proteome</keyword>
<gene>
    <name evidence="3" type="ORF">F4557_003267</name>
    <name evidence="2" type="ORF">GCM10009546_30950</name>
</gene>
<proteinExistence type="predicted"/>
<name>A0A7W7ID22_9ACTN</name>
<evidence type="ECO:0000313" key="2">
    <source>
        <dbReference type="EMBL" id="GAA0566415.1"/>
    </source>
</evidence>
<accession>A0A7W7ID22</accession>
<dbReference type="RefSeq" id="WP_184883769.1">
    <property type="nucleotide sequence ID" value="NZ_BAAAHD010000025.1"/>
</dbReference>
<evidence type="ECO:0000313" key="4">
    <source>
        <dbReference type="Proteomes" id="UP000549343"/>
    </source>
</evidence>
<dbReference type="InterPro" id="IPR029476">
    <property type="entry name" value="DNase_NucA_NucB"/>
</dbReference>